<dbReference type="InterPro" id="IPR036374">
    <property type="entry name" value="OxRdtase_Mopterin-bd_sf"/>
</dbReference>
<dbReference type="InterPro" id="IPR005066">
    <property type="entry name" value="MoCF_OxRdtse_dimer"/>
</dbReference>
<sequence length="337" mass="37530">MTRARFLQIIAGWAFLFAALPFRALAALKLKPVANMAPRFTVPTGDTSPITPTSRFYVEDISGVPDYVKAGAPDWMLQIHGEVERPLSLNLKAIAAKPQVQKIITLSCIGNPVGGHAIGNAKWQGISLRKLLEEVSPSSDADWMIVRGADGYHESIPIKKARHPAALLATHMNGERLTKDHGYPLRLLIPGLYGIKQVKWIQELEFSAGRQPGYWNKKGWTRDARVQIFSRIDWPHQGENLLRGNHNIRGVAFAGDRGIIRVEISFDEGKTWQLATLGKPLSNYSWVFWNASVPLGPGHYSVMVRAADLYSGIQSGYKRDPFPAGVNGFHRIEFKVF</sequence>
<dbReference type="Pfam" id="PF03404">
    <property type="entry name" value="Mo-co_dimer"/>
    <property type="match status" value="1"/>
</dbReference>
<dbReference type="InterPro" id="IPR014756">
    <property type="entry name" value="Ig_E-set"/>
</dbReference>
<dbReference type="Proteomes" id="UP000594688">
    <property type="component" value="Chromosome"/>
</dbReference>
<dbReference type="GO" id="GO:0006790">
    <property type="term" value="P:sulfur compound metabolic process"/>
    <property type="evidence" value="ECO:0007669"/>
    <property type="project" value="TreeGrafter"/>
</dbReference>
<dbReference type="InterPro" id="IPR000572">
    <property type="entry name" value="OxRdtase_Mopterin-bd_dom"/>
</dbReference>
<feature type="domain" description="Moybdenum cofactor oxidoreductase dimerisation" evidence="2">
    <location>
        <begin position="243"/>
        <end position="310"/>
    </location>
</feature>
<dbReference type="SUPFAM" id="SSF81296">
    <property type="entry name" value="E set domains"/>
    <property type="match status" value="1"/>
</dbReference>
<evidence type="ECO:0000313" key="4">
    <source>
        <dbReference type="Proteomes" id="UP000594688"/>
    </source>
</evidence>
<dbReference type="Gene3D" id="2.60.40.650">
    <property type="match status" value="1"/>
</dbReference>
<dbReference type="AlphaFoldDB" id="A0A7T0BWK4"/>
<evidence type="ECO:0000259" key="2">
    <source>
        <dbReference type="Pfam" id="PF03404"/>
    </source>
</evidence>
<proteinExistence type="predicted"/>
<evidence type="ECO:0000313" key="3">
    <source>
        <dbReference type="EMBL" id="QPJ62275.1"/>
    </source>
</evidence>
<dbReference type="EMBL" id="CP048685">
    <property type="protein sequence ID" value="QPJ62275.1"/>
    <property type="molecule type" value="Genomic_DNA"/>
</dbReference>
<protein>
    <submittedName>
        <fullName evidence="3">Molybdopterin-dependent oxidoreductase</fullName>
    </submittedName>
</protein>
<dbReference type="KEGG" id="nli:G3M70_10490"/>
<dbReference type="GO" id="GO:0008482">
    <property type="term" value="F:sulfite oxidase activity"/>
    <property type="evidence" value="ECO:0007669"/>
    <property type="project" value="TreeGrafter"/>
</dbReference>
<name>A0A7T0BWK4_9BACT</name>
<gene>
    <name evidence="3" type="ORF">G3M70_10490</name>
</gene>
<evidence type="ECO:0000259" key="1">
    <source>
        <dbReference type="Pfam" id="PF00174"/>
    </source>
</evidence>
<dbReference type="PANTHER" id="PTHR19372:SF7">
    <property type="entry name" value="SULFITE OXIDASE, MITOCHONDRIAL"/>
    <property type="match status" value="1"/>
</dbReference>
<dbReference type="GO" id="GO:0020037">
    <property type="term" value="F:heme binding"/>
    <property type="evidence" value="ECO:0007669"/>
    <property type="project" value="TreeGrafter"/>
</dbReference>
<dbReference type="PANTHER" id="PTHR19372">
    <property type="entry name" value="SULFITE REDUCTASE"/>
    <property type="match status" value="1"/>
</dbReference>
<organism evidence="3 4">
    <name type="scientific">Candidatus Nitronauta litoralis</name>
    <dbReference type="NCBI Taxonomy" id="2705533"/>
    <lineage>
        <taxon>Bacteria</taxon>
        <taxon>Pseudomonadati</taxon>
        <taxon>Nitrospinota/Tectimicrobiota group</taxon>
        <taxon>Nitrospinota</taxon>
        <taxon>Nitrospinia</taxon>
        <taxon>Nitrospinales</taxon>
        <taxon>Nitrospinaceae</taxon>
        <taxon>Candidatus Nitronauta</taxon>
    </lineage>
</organism>
<dbReference type="GO" id="GO:0043546">
    <property type="term" value="F:molybdopterin cofactor binding"/>
    <property type="evidence" value="ECO:0007669"/>
    <property type="project" value="TreeGrafter"/>
</dbReference>
<dbReference type="Pfam" id="PF00174">
    <property type="entry name" value="Oxidored_molyb"/>
    <property type="match status" value="1"/>
</dbReference>
<feature type="domain" description="Oxidoreductase molybdopterin-binding" evidence="1">
    <location>
        <begin position="72"/>
        <end position="215"/>
    </location>
</feature>
<reference evidence="3 4" key="1">
    <citation type="submission" date="2020-02" db="EMBL/GenBank/DDBJ databases">
        <title>Genomic and physiological characterization of two novel Nitrospinaceae genera.</title>
        <authorList>
            <person name="Mueller A.J."/>
            <person name="Jung M.-Y."/>
            <person name="Strachan C.R."/>
            <person name="Herbold C.W."/>
            <person name="Kirkegaard R.H."/>
            <person name="Daims H."/>
        </authorList>
    </citation>
    <scope>NUCLEOTIDE SEQUENCE [LARGE SCALE GENOMIC DNA]</scope>
    <source>
        <strain evidence="3">EB</strain>
    </source>
</reference>
<dbReference type="GO" id="GO:0030151">
    <property type="term" value="F:molybdenum ion binding"/>
    <property type="evidence" value="ECO:0007669"/>
    <property type="project" value="InterPro"/>
</dbReference>
<dbReference type="Gene3D" id="3.90.420.10">
    <property type="entry name" value="Oxidoreductase, molybdopterin-binding domain"/>
    <property type="match status" value="1"/>
</dbReference>
<dbReference type="SUPFAM" id="SSF56524">
    <property type="entry name" value="Oxidoreductase molybdopterin-binding domain"/>
    <property type="match status" value="1"/>
</dbReference>
<accession>A0A7T0BWK4</accession>